<feature type="region of interest" description="Disordered" evidence="3">
    <location>
        <begin position="280"/>
        <end position="307"/>
    </location>
</feature>
<evidence type="ECO:0000256" key="2">
    <source>
        <dbReference type="RuleBase" id="RU004328"/>
    </source>
</evidence>
<dbReference type="InterPro" id="IPR036430">
    <property type="entry name" value="RNase_T2-like_sf"/>
</dbReference>
<dbReference type="Pfam" id="PF25488">
    <property type="entry name" value="RNaseT2L_C"/>
    <property type="match status" value="1"/>
</dbReference>
<dbReference type="STRING" id="27349.A0A0L6VDN5"/>
<feature type="compositionally biased region" description="Basic and acidic residues" evidence="3">
    <location>
        <begin position="288"/>
        <end position="297"/>
    </location>
</feature>
<keyword evidence="6" id="KW-1185">Reference proteome</keyword>
<protein>
    <recommendedName>
        <fullName evidence="4">RNase T2-like C-terminal domain-containing protein</fullName>
    </recommendedName>
</protein>
<evidence type="ECO:0000256" key="3">
    <source>
        <dbReference type="SAM" id="MobiDB-lite"/>
    </source>
</evidence>
<comment type="similarity">
    <text evidence="1 2">Belongs to the RNase T2 family.</text>
</comment>
<dbReference type="AlphaFoldDB" id="A0A0L6VDN5"/>
<dbReference type="VEuPathDB" id="FungiDB:VP01_1843g2"/>
<evidence type="ECO:0000259" key="4">
    <source>
        <dbReference type="Pfam" id="PF25488"/>
    </source>
</evidence>
<dbReference type="Proteomes" id="UP000037035">
    <property type="component" value="Unassembled WGS sequence"/>
</dbReference>
<dbReference type="EMBL" id="LAVV01006663">
    <property type="protein sequence ID" value="KNZ58871.1"/>
    <property type="molecule type" value="Genomic_DNA"/>
</dbReference>
<dbReference type="GO" id="GO:0003723">
    <property type="term" value="F:RNA binding"/>
    <property type="evidence" value="ECO:0007669"/>
    <property type="project" value="InterPro"/>
</dbReference>
<proteinExistence type="inferred from homology"/>
<dbReference type="InterPro" id="IPR057328">
    <property type="entry name" value="RNaseT2L_C"/>
</dbReference>
<dbReference type="Pfam" id="PF00445">
    <property type="entry name" value="Ribonuclease_T2"/>
    <property type="match status" value="2"/>
</dbReference>
<evidence type="ECO:0000256" key="1">
    <source>
        <dbReference type="ARBA" id="ARBA00007469"/>
    </source>
</evidence>
<evidence type="ECO:0000313" key="6">
    <source>
        <dbReference type="Proteomes" id="UP000037035"/>
    </source>
</evidence>
<dbReference type="OrthoDB" id="435754at2759"/>
<dbReference type="PANTHER" id="PTHR11240:SF22">
    <property type="entry name" value="RIBONUCLEASE T2"/>
    <property type="match status" value="1"/>
</dbReference>
<dbReference type="PANTHER" id="PTHR11240">
    <property type="entry name" value="RIBONUCLEASE T2"/>
    <property type="match status" value="1"/>
</dbReference>
<dbReference type="GO" id="GO:0006401">
    <property type="term" value="P:RNA catabolic process"/>
    <property type="evidence" value="ECO:0007669"/>
    <property type="project" value="TreeGrafter"/>
</dbReference>
<gene>
    <name evidence="5" type="ORF">VP01_1843g2</name>
</gene>
<feature type="compositionally biased region" description="Basic residues" evidence="3">
    <location>
        <begin position="298"/>
        <end position="307"/>
    </location>
</feature>
<evidence type="ECO:0000313" key="5">
    <source>
        <dbReference type="EMBL" id="KNZ58871.1"/>
    </source>
</evidence>
<sequence length="393" mass="43453">MSLLALIMIASCLADTLLSAQLTDQLIFSSIQDAHHCPVDLPTSCHLPSANTNSCCTNTPGGQLLLTQPDNCDGTYEASCDPARQYHNITQILEQGGGQDALSFMKKYWKDQHGNDETFWQHEWYSQFSPLAFHQQHKFGLVHAFFSYAPFVPHRAKHGTCISTLEPHCMGSSYQPQSEVVAFFNRTVDLFKGLPTYEWLKAANVIPSTTTTYSLDQLQEVSKQHTGQEAVWNCRGNILNEVWWHFNTIGTVADGKFVHAGPIGPRSKCPYKGIQYLPKGHSGGGGGGEHRPKDPGHHPNHPPSSRKHFITIVDSAGKHHGCLISNGNWLSRATCASFSISVGHDKSVLEIRTRKGPCQEVFYSAKFPEGSTQVPILKSKAKNELHLKITAAH</sequence>
<name>A0A0L6VDN5_9BASI</name>
<accession>A0A0L6VDN5</accession>
<feature type="domain" description="RNase T2-like C-terminal" evidence="4">
    <location>
        <begin position="304"/>
        <end position="359"/>
    </location>
</feature>
<dbReference type="SUPFAM" id="SSF55895">
    <property type="entry name" value="Ribonuclease Rh-like"/>
    <property type="match status" value="1"/>
</dbReference>
<dbReference type="InterPro" id="IPR001568">
    <property type="entry name" value="RNase_T2-like"/>
</dbReference>
<dbReference type="Gene3D" id="3.90.730.10">
    <property type="entry name" value="Ribonuclease T2-like"/>
    <property type="match status" value="2"/>
</dbReference>
<comment type="caution">
    <text evidence="5">The sequence shown here is derived from an EMBL/GenBank/DDBJ whole genome shotgun (WGS) entry which is preliminary data.</text>
</comment>
<dbReference type="GO" id="GO:0033897">
    <property type="term" value="F:ribonuclease T2 activity"/>
    <property type="evidence" value="ECO:0007669"/>
    <property type="project" value="InterPro"/>
</dbReference>
<reference evidence="5 6" key="1">
    <citation type="submission" date="2015-08" db="EMBL/GenBank/DDBJ databases">
        <title>Next Generation Sequencing and Analysis of the Genome of Puccinia sorghi L Schw, the Causal Agent of Maize Common Rust.</title>
        <authorList>
            <person name="Rochi L."/>
            <person name="Burguener G."/>
            <person name="Darino M."/>
            <person name="Turjanski A."/>
            <person name="Kreff E."/>
            <person name="Dieguez M.J."/>
            <person name="Sacco F."/>
        </authorList>
    </citation>
    <scope>NUCLEOTIDE SEQUENCE [LARGE SCALE GENOMIC DNA]</scope>
    <source>
        <strain evidence="5 6">RO10H11247</strain>
    </source>
</reference>
<dbReference type="GO" id="GO:0005576">
    <property type="term" value="C:extracellular region"/>
    <property type="evidence" value="ECO:0007669"/>
    <property type="project" value="TreeGrafter"/>
</dbReference>
<organism evidence="5 6">
    <name type="scientific">Puccinia sorghi</name>
    <dbReference type="NCBI Taxonomy" id="27349"/>
    <lineage>
        <taxon>Eukaryota</taxon>
        <taxon>Fungi</taxon>
        <taxon>Dikarya</taxon>
        <taxon>Basidiomycota</taxon>
        <taxon>Pucciniomycotina</taxon>
        <taxon>Pucciniomycetes</taxon>
        <taxon>Pucciniales</taxon>
        <taxon>Pucciniaceae</taxon>
        <taxon>Puccinia</taxon>
    </lineage>
</organism>